<protein>
    <submittedName>
        <fullName evidence="5">Response regulator</fullName>
    </submittedName>
</protein>
<dbReference type="SUPFAM" id="SSF52172">
    <property type="entry name" value="CheY-like"/>
    <property type="match status" value="1"/>
</dbReference>
<dbReference type="EMBL" id="WMBE01000010">
    <property type="protein sequence ID" value="MDG0868168.1"/>
    <property type="molecule type" value="Genomic_DNA"/>
</dbReference>
<dbReference type="Gene3D" id="3.40.50.2300">
    <property type="match status" value="1"/>
</dbReference>
<accession>A0AAJ5ZEN7</accession>
<reference evidence="6 7" key="1">
    <citation type="submission" date="2019-11" db="EMBL/GenBank/DDBJ databases">
        <authorList>
            <person name="Cho J.-C."/>
        </authorList>
    </citation>
    <scope>NUCLEOTIDE SEQUENCE [LARGE SCALE GENOMIC DNA]</scope>
    <source>
        <strain evidence="5 6">JH1073</strain>
        <strain evidence="4 7">JH702</strain>
    </source>
</reference>
<proteinExistence type="predicted"/>
<dbReference type="PANTHER" id="PTHR44591">
    <property type="entry name" value="STRESS RESPONSE REGULATOR PROTEIN 1"/>
    <property type="match status" value="1"/>
</dbReference>
<reference evidence="5" key="2">
    <citation type="journal article" date="2023" name="Nat. Commun.">
        <title>Cultivation of marine bacteria of the SAR202 clade.</title>
        <authorList>
            <person name="Lim Y."/>
            <person name="Seo J.H."/>
            <person name="Giovannoni S.J."/>
            <person name="Kang I."/>
            <person name="Cho J.C."/>
        </authorList>
    </citation>
    <scope>NUCLEOTIDE SEQUENCE</scope>
    <source>
        <strain evidence="5">JH1073</strain>
    </source>
</reference>
<gene>
    <name evidence="4" type="ORF">GKO46_13980</name>
    <name evidence="5" type="ORF">GKO48_03190</name>
</gene>
<dbReference type="Pfam" id="PF00072">
    <property type="entry name" value="Response_reg"/>
    <property type="match status" value="1"/>
</dbReference>
<keyword evidence="1 2" id="KW-0597">Phosphoprotein</keyword>
<evidence type="ECO:0000313" key="7">
    <source>
        <dbReference type="Proteomes" id="UP001321249"/>
    </source>
</evidence>
<feature type="domain" description="Response regulatory" evidence="3">
    <location>
        <begin position="12"/>
        <end position="126"/>
    </location>
</feature>
<dbReference type="SMART" id="SM00448">
    <property type="entry name" value="REC"/>
    <property type="match status" value="1"/>
</dbReference>
<dbReference type="RefSeq" id="WP_342827288.1">
    <property type="nucleotide sequence ID" value="NZ_CP046146.1"/>
</dbReference>
<dbReference type="InterPro" id="IPR050595">
    <property type="entry name" value="Bact_response_regulator"/>
</dbReference>
<dbReference type="PANTHER" id="PTHR44591:SF3">
    <property type="entry name" value="RESPONSE REGULATORY DOMAIN-CONTAINING PROTEIN"/>
    <property type="match status" value="1"/>
</dbReference>
<evidence type="ECO:0000256" key="1">
    <source>
        <dbReference type="ARBA" id="ARBA00022553"/>
    </source>
</evidence>
<dbReference type="AlphaFoldDB" id="A0AAJ5ZEN7"/>
<evidence type="ECO:0000259" key="3">
    <source>
        <dbReference type="PROSITE" id="PS50110"/>
    </source>
</evidence>
<dbReference type="GO" id="GO:0000160">
    <property type="term" value="P:phosphorelay signal transduction system"/>
    <property type="evidence" value="ECO:0007669"/>
    <property type="project" value="InterPro"/>
</dbReference>
<evidence type="ECO:0000313" key="4">
    <source>
        <dbReference type="EMBL" id="MDG0868168.1"/>
    </source>
</evidence>
<dbReference type="Proteomes" id="UP001321249">
    <property type="component" value="Unassembled WGS sequence"/>
</dbReference>
<feature type="modified residue" description="4-aspartylphosphate" evidence="2">
    <location>
        <position position="63"/>
    </location>
</feature>
<dbReference type="CDD" id="cd00156">
    <property type="entry name" value="REC"/>
    <property type="match status" value="1"/>
</dbReference>
<sequence length="134" mass="14427">MASVAQDTPTFKVLCVEDDYLIRELLEIGLPMKCNSLAVTTVKHGLEAIEYLSTNEVDLIVTDFDMPLCNGAQLAKHVEDSGTSTPVVVFSGQDHSKLRQDVPSAEAYVSKTAAASSLSDLASAVISTLQNRLR</sequence>
<dbReference type="EMBL" id="CP046147">
    <property type="protein sequence ID" value="WFG38651.1"/>
    <property type="molecule type" value="Genomic_DNA"/>
</dbReference>
<evidence type="ECO:0000256" key="2">
    <source>
        <dbReference type="PROSITE-ProRule" id="PRU00169"/>
    </source>
</evidence>
<dbReference type="InterPro" id="IPR011006">
    <property type="entry name" value="CheY-like_superfamily"/>
</dbReference>
<organism evidence="5 6">
    <name type="scientific">Candidatus Lucifugimonas marina</name>
    <dbReference type="NCBI Taxonomy" id="3038979"/>
    <lineage>
        <taxon>Bacteria</taxon>
        <taxon>Bacillati</taxon>
        <taxon>Chloroflexota</taxon>
        <taxon>Dehalococcoidia</taxon>
        <taxon>SAR202 cluster</taxon>
        <taxon>Candidatus Lucifugimonadales</taxon>
        <taxon>Candidatus Lucifugimonadaceae</taxon>
        <taxon>Candidatus Lucifugimonas</taxon>
    </lineage>
</organism>
<evidence type="ECO:0000313" key="6">
    <source>
        <dbReference type="Proteomes" id="UP001219901"/>
    </source>
</evidence>
<reference evidence="6" key="3">
    <citation type="submission" date="2023-06" db="EMBL/GenBank/DDBJ databases">
        <title>Pangenomics reveal diversification of enzyme families and niche specialization in globally abundant SAR202 bacteria.</title>
        <authorList>
            <person name="Saw J.H.W."/>
        </authorList>
    </citation>
    <scope>NUCLEOTIDE SEQUENCE [LARGE SCALE GENOMIC DNA]</scope>
    <source>
        <strain evidence="6">JH1073</strain>
    </source>
</reference>
<name>A0AAJ5ZEN7_9CHLR</name>
<dbReference type="PROSITE" id="PS50110">
    <property type="entry name" value="RESPONSE_REGULATORY"/>
    <property type="match status" value="1"/>
</dbReference>
<keyword evidence="6" id="KW-1185">Reference proteome</keyword>
<dbReference type="InterPro" id="IPR001789">
    <property type="entry name" value="Sig_transdc_resp-reg_receiver"/>
</dbReference>
<evidence type="ECO:0000313" key="5">
    <source>
        <dbReference type="EMBL" id="WFG38651.1"/>
    </source>
</evidence>
<dbReference type="Proteomes" id="UP001219901">
    <property type="component" value="Chromosome"/>
</dbReference>